<reference evidence="1" key="2">
    <citation type="submission" date="2018-08" db="UniProtKB">
        <authorList>
            <consortium name="EnsemblPlants"/>
        </authorList>
    </citation>
    <scope>IDENTIFICATION</scope>
    <source>
        <strain evidence="1">Yugu1</strain>
    </source>
</reference>
<name>K3YAS8_SETIT</name>
<dbReference type="Proteomes" id="UP000004995">
    <property type="component" value="Unassembled WGS sequence"/>
</dbReference>
<sequence>MQTKPVTYSRNPQANGDEASNYRNVLLAAGAGVAEWSPDVEATSFQGCVAEETGAAQLLPELLAARRLEKRHPYDGLLYLLDACVHLLRHRALLLIRRPRRHDKRQQVQHCQLELLVPRRRISHFYGF</sequence>
<dbReference type="EMBL" id="AGNK02004066">
    <property type="status" value="NOT_ANNOTATED_CDS"/>
    <property type="molecule type" value="Genomic_DNA"/>
</dbReference>
<dbReference type="Gramene" id="KQK96246">
    <property type="protein sequence ID" value="KQK96246"/>
    <property type="gene ID" value="SETIT_011320mg"/>
</dbReference>
<dbReference type="InParanoid" id="K3YAS8"/>
<evidence type="ECO:0000313" key="1">
    <source>
        <dbReference type="EnsemblPlants" id="KQK96246"/>
    </source>
</evidence>
<keyword evidence="2" id="KW-1185">Reference proteome</keyword>
<organism evidence="1 2">
    <name type="scientific">Setaria italica</name>
    <name type="common">Foxtail millet</name>
    <name type="synonym">Panicum italicum</name>
    <dbReference type="NCBI Taxonomy" id="4555"/>
    <lineage>
        <taxon>Eukaryota</taxon>
        <taxon>Viridiplantae</taxon>
        <taxon>Streptophyta</taxon>
        <taxon>Embryophyta</taxon>
        <taxon>Tracheophyta</taxon>
        <taxon>Spermatophyta</taxon>
        <taxon>Magnoliopsida</taxon>
        <taxon>Liliopsida</taxon>
        <taxon>Poales</taxon>
        <taxon>Poaceae</taxon>
        <taxon>PACMAD clade</taxon>
        <taxon>Panicoideae</taxon>
        <taxon>Panicodae</taxon>
        <taxon>Paniceae</taxon>
        <taxon>Cenchrinae</taxon>
        <taxon>Setaria</taxon>
    </lineage>
</organism>
<accession>K3YAS8</accession>
<dbReference type="HOGENOM" id="CLU_1963418_0_0_1"/>
<evidence type="ECO:0000313" key="2">
    <source>
        <dbReference type="Proteomes" id="UP000004995"/>
    </source>
</evidence>
<proteinExistence type="predicted"/>
<dbReference type="EnsemblPlants" id="KQK96246">
    <property type="protein sequence ID" value="KQK96246"/>
    <property type="gene ID" value="SETIT_011320mg"/>
</dbReference>
<reference evidence="2" key="1">
    <citation type="journal article" date="2012" name="Nat. Biotechnol.">
        <title>Reference genome sequence of the model plant Setaria.</title>
        <authorList>
            <person name="Bennetzen J.L."/>
            <person name="Schmutz J."/>
            <person name="Wang H."/>
            <person name="Percifield R."/>
            <person name="Hawkins J."/>
            <person name="Pontaroli A.C."/>
            <person name="Estep M."/>
            <person name="Feng L."/>
            <person name="Vaughn J.N."/>
            <person name="Grimwood J."/>
            <person name="Jenkins J."/>
            <person name="Barry K."/>
            <person name="Lindquist E."/>
            <person name="Hellsten U."/>
            <person name="Deshpande S."/>
            <person name="Wang X."/>
            <person name="Wu X."/>
            <person name="Mitros T."/>
            <person name="Triplett J."/>
            <person name="Yang X."/>
            <person name="Ye C.Y."/>
            <person name="Mauro-Herrera M."/>
            <person name="Wang L."/>
            <person name="Li P."/>
            <person name="Sharma M."/>
            <person name="Sharma R."/>
            <person name="Ronald P.C."/>
            <person name="Panaud O."/>
            <person name="Kellogg E.A."/>
            <person name="Brutnell T.P."/>
            <person name="Doust A.N."/>
            <person name="Tuskan G.A."/>
            <person name="Rokhsar D."/>
            <person name="Devos K.M."/>
        </authorList>
    </citation>
    <scope>NUCLEOTIDE SEQUENCE [LARGE SCALE GENOMIC DNA]</scope>
    <source>
        <strain evidence="2">cv. Yugu1</strain>
    </source>
</reference>
<protein>
    <submittedName>
        <fullName evidence="1">Uncharacterized protein</fullName>
    </submittedName>
</protein>
<dbReference type="AlphaFoldDB" id="K3YAS8"/>